<feature type="domain" description="CzcB-like barrel-sandwich hybrid" evidence="9">
    <location>
        <begin position="463"/>
        <end position="583"/>
    </location>
</feature>
<dbReference type="CDD" id="cd21372">
    <property type="entry name" value="cwf21_CWC21-like"/>
    <property type="match status" value="1"/>
</dbReference>
<feature type="transmembrane region" description="Helical" evidence="7">
    <location>
        <begin position="257"/>
        <end position="280"/>
    </location>
</feature>
<gene>
    <name evidence="10" type="ORF">QTN89_25910</name>
</gene>
<feature type="transmembrane region" description="Helical" evidence="7">
    <location>
        <begin position="426"/>
        <end position="447"/>
    </location>
</feature>
<dbReference type="PANTHER" id="PTHR13325">
    <property type="entry name" value="PROTEASE M50 MEMBRANE-BOUND TRANSCRIPTION FACTOR SITE 2 PROTEASE"/>
    <property type="match status" value="1"/>
</dbReference>
<protein>
    <submittedName>
        <fullName evidence="10">Efflux RND transporter periplasmic adaptor subunit</fullName>
    </submittedName>
</protein>
<feature type="transmembrane region" description="Helical" evidence="7">
    <location>
        <begin position="222"/>
        <end position="245"/>
    </location>
</feature>
<comment type="similarity">
    <text evidence="3">Belongs to the peptidase M50B family.</text>
</comment>
<evidence type="ECO:0000313" key="11">
    <source>
        <dbReference type="Proteomes" id="UP001239462"/>
    </source>
</evidence>
<dbReference type="InterPro" id="IPR058647">
    <property type="entry name" value="BSH_CzcB-like"/>
</dbReference>
<feature type="transmembrane region" description="Helical" evidence="7">
    <location>
        <begin position="386"/>
        <end position="405"/>
    </location>
</feature>
<feature type="transmembrane region" description="Helical" evidence="7">
    <location>
        <begin position="190"/>
        <end position="210"/>
    </location>
</feature>
<evidence type="ECO:0000256" key="5">
    <source>
        <dbReference type="ARBA" id="ARBA00022989"/>
    </source>
</evidence>
<feature type="domain" description="Peptidase M50" evidence="8">
    <location>
        <begin position="205"/>
        <end position="359"/>
    </location>
</feature>
<keyword evidence="6 7" id="KW-0472">Membrane</keyword>
<dbReference type="EMBL" id="JASZZN010000028">
    <property type="protein sequence ID" value="MDM4018915.1"/>
    <property type="molecule type" value="Genomic_DNA"/>
</dbReference>
<dbReference type="Gene3D" id="2.40.30.170">
    <property type="match status" value="1"/>
</dbReference>
<feature type="transmembrane region" description="Helical" evidence="7">
    <location>
        <begin position="359"/>
        <end position="380"/>
    </location>
</feature>
<evidence type="ECO:0000256" key="7">
    <source>
        <dbReference type="SAM" id="Phobius"/>
    </source>
</evidence>
<evidence type="ECO:0000256" key="1">
    <source>
        <dbReference type="ARBA" id="ARBA00001947"/>
    </source>
</evidence>
<name>A0ABT7PQY9_9BACT</name>
<dbReference type="Pfam" id="PF25973">
    <property type="entry name" value="BSH_CzcB"/>
    <property type="match status" value="1"/>
</dbReference>
<comment type="caution">
    <text evidence="10">The sequence shown here is derived from an EMBL/GenBank/DDBJ whole genome shotgun (WGS) entry which is preliminary data.</text>
</comment>
<dbReference type="Pfam" id="PF02163">
    <property type="entry name" value="Peptidase_M50"/>
    <property type="match status" value="1"/>
</dbReference>
<dbReference type="InterPro" id="IPR008915">
    <property type="entry name" value="Peptidase_M50"/>
</dbReference>
<comment type="cofactor">
    <cofactor evidence="1">
        <name>Zn(2+)</name>
        <dbReference type="ChEBI" id="CHEBI:29105"/>
    </cofactor>
</comment>
<keyword evidence="4 7" id="KW-0812">Transmembrane</keyword>
<sequence length="712" mass="79726">MRATESTDHGLFGTDESTSVLTWRSDLRSTVSKDDAGAFVVVEDPIANKYFRIGQTEYCFVRLLDSHRSLSEVYAEFLRLYPDNHLSFDDALSLGRWLISNDLAQTTSSNTAARLNQSKTSWQRKQTLDKSNPLSIRIHLFPLDRLSKKLNRWIGFIFSPPATALLAIWMLVVFALGIWSWDTIKRSAQLELTGSTISLLGLITVVLKVLHELGHGIVCRRYGGRVGSLGILLILFAPLPFVDVSSVWRFRSRWQRVHVALAGMFVELLIASIAIAIWFINDDVTVRYVCSCVVVSAGLMTLLFNANPLMRFDGYYALTDALGWTDLYGDGQRLVSEFMQRLFYGEQFPTRHQSVLKTAFIAFYGAASMIWKYVICAMILTAAASLFHGVGFLLTLTGILLWIGIPLVRSIEGFGRRVARQQTRCLIVSGCFVALAIVIGFFGYWPIQVKAPAIVQYAAQDTIRSQVDGFVDQIHVRDGDPVSRGDRLLTLRNPSLLLEAQRRQIELDKAELQTRKLLLQGQHAASQAEATRCEVLRKQKSELDQQIASLELRSPHDGIVVARRIEELEGTYIEQGVDLLVVSQNGEKELRVLVPQREIETLQTNLGGLLHYRVVGHSVASGTLSRINPRASDRCLYPAMLATNNGPLAVLPDEDLGMTEHRHRLITPHFEAIVTLTPQASHQLRCGHRALVSIGVNSVPLAKRLWHQGMGW</sequence>
<comment type="subcellular location">
    <subcellularLocation>
        <location evidence="2">Endomembrane system</location>
        <topology evidence="2">Multi-pass membrane protein</topology>
    </subcellularLocation>
</comment>
<keyword evidence="11" id="KW-1185">Reference proteome</keyword>
<evidence type="ECO:0000259" key="8">
    <source>
        <dbReference type="Pfam" id="PF02163"/>
    </source>
</evidence>
<dbReference type="InterPro" id="IPR001193">
    <property type="entry name" value="MBTPS2"/>
</dbReference>
<keyword evidence="5 7" id="KW-1133">Transmembrane helix</keyword>
<feature type="transmembrane region" description="Helical" evidence="7">
    <location>
        <begin position="153"/>
        <end position="178"/>
    </location>
</feature>
<proteinExistence type="inferred from homology"/>
<evidence type="ECO:0000256" key="2">
    <source>
        <dbReference type="ARBA" id="ARBA00004127"/>
    </source>
</evidence>
<accession>A0ABT7PQY9</accession>
<dbReference type="RefSeq" id="WP_289166926.1">
    <property type="nucleotide sequence ID" value="NZ_JASZZN010000028.1"/>
</dbReference>
<evidence type="ECO:0000256" key="4">
    <source>
        <dbReference type="ARBA" id="ARBA00022692"/>
    </source>
</evidence>
<reference evidence="10 11" key="1">
    <citation type="submission" date="2023-06" db="EMBL/GenBank/DDBJ databases">
        <title>Roseiconus lacunae JC819 isolated from Gulf of Mannar region, Tamil Nadu.</title>
        <authorList>
            <person name="Pk S."/>
            <person name="Ch S."/>
            <person name="Ch V.R."/>
        </authorList>
    </citation>
    <scope>NUCLEOTIDE SEQUENCE [LARGE SCALE GENOMIC DNA]</scope>
    <source>
        <strain evidence="10 11">JC819</strain>
    </source>
</reference>
<dbReference type="Gene3D" id="2.40.50.100">
    <property type="match status" value="1"/>
</dbReference>
<evidence type="ECO:0000256" key="3">
    <source>
        <dbReference type="ARBA" id="ARBA00007931"/>
    </source>
</evidence>
<dbReference type="Gene3D" id="1.10.287.470">
    <property type="entry name" value="Helix hairpin bin"/>
    <property type="match status" value="1"/>
</dbReference>
<dbReference type="SUPFAM" id="SSF111369">
    <property type="entry name" value="HlyD-like secretion proteins"/>
    <property type="match status" value="1"/>
</dbReference>
<evidence type="ECO:0000259" key="9">
    <source>
        <dbReference type="Pfam" id="PF25973"/>
    </source>
</evidence>
<dbReference type="Proteomes" id="UP001239462">
    <property type="component" value="Unassembled WGS sequence"/>
</dbReference>
<dbReference type="PANTHER" id="PTHR13325:SF3">
    <property type="entry name" value="MEMBRANE-BOUND TRANSCRIPTION FACTOR SITE-2 PROTEASE"/>
    <property type="match status" value="1"/>
</dbReference>
<feature type="transmembrane region" description="Helical" evidence="7">
    <location>
        <begin position="286"/>
        <end position="306"/>
    </location>
</feature>
<organism evidence="10 11">
    <name type="scientific">Roseiconus lacunae</name>
    <dbReference type="NCBI Taxonomy" id="2605694"/>
    <lineage>
        <taxon>Bacteria</taxon>
        <taxon>Pseudomonadati</taxon>
        <taxon>Planctomycetota</taxon>
        <taxon>Planctomycetia</taxon>
        <taxon>Pirellulales</taxon>
        <taxon>Pirellulaceae</taxon>
        <taxon>Roseiconus</taxon>
    </lineage>
</organism>
<evidence type="ECO:0000313" key="10">
    <source>
        <dbReference type="EMBL" id="MDM4018915.1"/>
    </source>
</evidence>
<evidence type="ECO:0000256" key="6">
    <source>
        <dbReference type="ARBA" id="ARBA00023136"/>
    </source>
</evidence>